<dbReference type="EMBL" id="JAJBMB010000008">
    <property type="protein sequence ID" value="MCB5446377.1"/>
    <property type="molecule type" value="Genomic_DNA"/>
</dbReference>
<dbReference type="RefSeq" id="WP_007287675.1">
    <property type="nucleotide sequence ID" value="NZ_BAABXU010000001.1"/>
</dbReference>
<dbReference type="EMBL" id="CACRUE010000039">
    <property type="protein sequence ID" value="VYU46495.1"/>
    <property type="molecule type" value="Genomic_DNA"/>
</dbReference>
<dbReference type="AlphaFoldDB" id="A0A6N3F3A7"/>
<keyword evidence="3" id="KW-1185">Reference proteome</keyword>
<sequence length="176" mass="20669">MEKSTISQAMLKVSELERIYRDKMYKMMDLENIIQEYILESDGSRYDCNEVVDFNREFELIIELGEEISQIKTKISKANNENYIETKTGRLSLQGALNKIKYLRGQVNNFEHILENVKSSKERKVDAAATSVYYKVKEPNFNKKDLKKYLEDRNEEILELEIALNKANNEILIDID</sequence>
<reference evidence="1 3" key="2">
    <citation type="submission" date="2021-10" db="EMBL/GenBank/DDBJ databases">
        <title>Collection of gut derived symbiotic bacterial strains cultured from healthy donors.</title>
        <authorList>
            <person name="Lin H."/>
            <person name="Littmann E."/>
            <person name="Claire K."/>
            <person name="Pamer E."/>
        </authorList>
    </citation>
    <scope>NUCLEOTIDE SEQUENCE [LARGE SCALE GENOMIC DNA]</scope>
    <source>
        <strain evidence="1 3">MSK.17.68</strain>
    </source>
</reference>
<accession>A0A6N3F3A7</accession>
<evidence type="ECO:0000313" key="3">
    <source>
        <dbReference type="Proteomes" id="UP001299409"/>
    </source>
</evidence>
<dbReference type="Proteomes" id="UP001299409">
    <property type="component" value="Unassembled WGS sequence"/>
</dbReference>
<name>A0A6N3F3A7_9FIRM</name>
<protein>
    <submittedName>
        <fullName evidence="2">Uncharacterized protein</fullName>
    </submittedName>
</protein>
<evidence type="ECO:0000313" key="1">
    <source>
        <dbReference type="EMBL" id="MCB5446377.1"/>
    </source>
</evidence>
<gene>
    <name evidence="2" type="ORF">IBLFYP30_02787</name>
    <name evidence="1" type="ORF">LIP50_09205</name>
</gene>
<evidence type="ECO:0000313" key="2">
    <source>
        <dbReference type="EMBL" id="VYU46495.1"/>
    </source>
</evidence>
<proteinExistence type="predicted"/>
<reference evidence="2" key="1">
    <citation type="submission" date="2019-11" db="EMBL/GenBank/DDBJ databases">
        <authorList>
            <person name="Feng L."/>
        </authorList>
    </citation>
    <scope>NUCLEOTIDE SEQUENCE</scope>
    <source>
        <strain evidence="2">IbartlettiiLFYP30</strain>
    </source>
</reference>
<organism evidence="2">
    <name type="scientific">Intestinibacter bartlettii</name>
    <dbReference type="NCBI Taxonomy" id="261299"/>
    <lineage>
        <taxon>Bacteria</taxon>
        <taxon>Bacillati</taxon>
        <taxon>Bacillota</taxon>
        <taxon>Clostridia</taxon>
        <taxon>Peptostreptococcales</taxon>
        <taxon>Peptostreptococcaceae</taxon>
        <taxon>Intestinibacter</taxon>
    </lineage>
</organism>
<dbReference type="GeneID" id="89565424"/>